<evidence type="ECO:0000256" key="1">
    <source>
        <dbReference type="ARBA" id="ARBA00022553"/>
    </source>
</evidence>
<sequence length="347" mass="39429">MNNAFEVDIVLLRALNHSEQRDLVLKLEEDFRSFIELGRRHEKTPEPLHFPPMTSFSRLLLHKVAELFHLETTSVGEEPDRHVVVSYSKDAHEFPGKLSSFVLSRVAVSPPPPIISESAASNDLGSKKADTRGEPGMVRGVYVPPGRRKNEKSAVPTEEKATSGEQERKGTTSRLRAVESKDRSVEELSERECSVKSAKSAGIKEPYMPPGRRRELERKKREAEEAAKVEKAREKEVDALTRRVEQEMNVSEEYKTLSNVTSQQYTPNEDEDLLYQTGHILEAYLNNGTTPEIFVVQRMVGKEGYDDCKYRILDNSILIGFRTARAAARMAKLHDNRFFLLRNFNAV</sequence>
<dbReference type="InterPro" id="IPR001374">
    <property type="entry name" value="R3H_dom"/>
</dbReference>
<accession>A0A7S3GB61</accession>
<keyword evidence="1" id="KW-0597">Phosphoprotein</keyword>
<feature type="domain" description="R3H" evidence="3">
    <location>
        <begin position="21"/>
        <end position="89"/>
    </location>
</feature>
<evidence type="ECO:0000313" key="4">
    <source>
        <dbReference type="EMBL" id="CAE0261009.1"/>
    </source>
</evidence>
<name>A0A7S3GB61_9EUKA</name>
<reference evidence="4" key="1">
    <citation type="submission" date="2021-01" db="EMBL/GenBank/DDBJ databases">
        <authorList>
            <person name="Corre E."/>
            <person name="Pelletier E."/>
            <person name="Niang G."/>
            <person name="Scheremetjew M."/>
            <person name="Finn R."/>
            <person name="Kale V."/>
            <person name="Holt S."/>
            <person name="Cochrane G."/>
            <person name="Meng A."/>
            <person name="Brown T."/>
            <person name="Cohen L."/>
        </authorList>
    </citation>
    <scope>NUCLEOTIDE SEQUENCE</scope>
    <source>
        <strain evidence="4">NIES-2562</strain>
    </source>
</reference>
<evidence type="ECO:0000256" key="2">
    <source>
        <dbReference type="SAM" id="MobiDB-lite"/>
    </source>
</evidence>
<dbReference type="GO" id="GO:0003676">
    <property type="term" value="F:nucleic acid binding"/>
    <property type="evidence" value="ECO:0007669"/>
    <property type="project" value="UniProtKB-UniRule"/>
</dbReference>
<gene>
    <name evidence="4" type="ORF">PBIL07802_LOCUS23298</name>
</gene>
<dbReference type="EMBL" id="HBIB01035925">
    <property type="protein sequence ID" value="CAE0261009.1"/>
    <property type="molecule type" value="Transcribed_RNA"/>
</dbReference>
<dbReference type="PROSITE" id="PS51061">
    <property type="entry name" value="R3H"/>
    <property type="match status" value="1"/>
</dbReference>
<dbReference type="PANTHER" id="PTHR15672:SF8">
    <property type="entry name" value="PROTEIN ENCORE"/>
    <property type="match status" value="1"/>
</dbReference>
<feature type="compositionally biased region" description="Basic and acidic residues" evidence="2">
    <location>
        <begin position="157"/>
        <end position="194"/>
    </location>
</feature>
<proteinExistence type="predicted"/>
<feature type="region of interest" description="Disordered" evidence="2">
    <location>
        <begin position="113"/>
        <end position="229"/>
    </location>
</feature>
<dbReference type="SUPFAM" id="SSF82708">
    <property type="entry name" value="R3H domain"/>
    <property type="match status" value="1"/>
</dbReference>
<dbReference type="PANTHER" id="PTHR15672">
    <property type="entry name" value="CAMP-REGULATED PHOSPHOPROTEIN 21 RELATED R3H DOMAIN CONTAINING PROTEIN"/>
    <property type="match status" value="1"/>
</dbReference>
<feature type="compositionally biased region" description="Basic and acidic residues" evidence="2">
    <location>
        <begin position="212"/>
        <end position="229"/>
    </location>
</feature>
<dbReference type="CDD" id="cd02642">
    <property type="entry name" value="R3H_encore_like"/>
    <property type="match status" value="1"/>
</dbReference>
<protein>
    <recommendedName>
        <fullName evidence="3">R3H domain-containing protein</fullName>
    </recommendedName>
</protein>
<dbReference type="AlphaFoldDB" id="A0A7S3GB61"/>
<dbReference type="InterPro" id="IPR036867">
    <property type="entry name" value="R3H_dom_sf"/>
</dbReference>
<dbReference type="Gene3D" id="3.30.1370.50">
    <property type="entry name" value="R3H-like domain"/>
    <property type="match status" value="1"/>
</dbReference>
<dbReference type="Pfam" id="PF01424">
    <property type="entry name" value="R3H"/>
    <property type="match status" value="1"/>
</dbReference>
<dbReference type="SMART" id="SM00393">
    <property type="entry name" value="R3H"/>
    <property type="match status" value="1"/>
</dbReference>
<evidence type="ECO:0000259" key="3">
    <source>
        <dbReference type="PROSITE" id="PS51061"/>
    </source>
</evidence>
<dbReference type="InterPro" id="IPR051937">
    <property type="entry name" value="R3H_domain_containing"/>
</dbReference>
<organism evidence="4">
    <name type="scientific">Palpitomonas bilix</name>
    <dbReference type="NCBI Taxonomy" id="652834"/>
    <lineage>
        <taxon>Eukaryota</taxon>
        <taxon>Eukaryota incertae sedis</taxon>
    </lineage>
</organism>